<evidence type="ECO:0000313" key="11">
    <source>
        <dbReference type="EMBL" id="MDT0416397.1"/>
    </source>
</evidence>
<dbReference type="PROSITE" id="PS00761">
    <property type="entry name" value="SPASE_I_3"/>
    <property type="match status" value="1"/>
</dbReference>
<keyword evidence="8" id="KW-0472">Membrane</keyword>
<evidence type="ECO:0000256" key="8">
    <source>
        <dbReference type="RuleBase" id="RU362042"/>
    </source>
</evidence>
<evidence type="ECO:0000313" key="12">
    <source>
        <dbReference type="Proteomes" id="UP001183607"/>
    </source>
</evidence>
<feature type="active site" evidence="7">
    <location>
        <position position="70"/>
    </location>
</feature>
<dbReference type="CDD" id="cd06530">
    <property type="entry name" value="S26_SPase_I"/>
    <property type="match status" value="1"/>
</dbReference>
<feature type="transmembrane region" description="Helical" evidence="8">
    <location>
        <begin position="40"/>
        <end position="61"/>
    </location>
</feature>
<dbReference type="InterPro" id="IPR019756">
    <property type="entry name" value="Pept_S26A_signal_pept_1_Ser-AS"/>
</dbReference>
<dbReference type="InterPro" id="IPR019758">
    <property type="entry name" value="Pept_S26A_signal_pept_1_CS"/>
</dbReference>
<dbReference type="InterPro" id="IPR019533">
    <property type="entry name" value="Peptidase_S26"/>
</dbReference>
<name>A0ABD5E589_9ACTN</name>
<evidence type="ECO:0000256" key="5">
    <source>
        <dbReference type="ARBA" id="ARBA00022670"/>
    </source>
</evidence>
<dbReference type="GO" id="GO:0006508">
    <property type="term" value="P:proteolysis"/>
    <property type="evidence" value="ECO:0007669"/>
    <property type="project" value="UniProtKB-KW"/>
</dbReference>
<dbReference type="PANTHER" id="PTHR43390">
    <property type="entry name" value="SIGNAL PEPTIDASE I"/>
    <property type="match status" value="1"/>
</dbReference>
<dbReference type="Pfam" id="PF10502">
    <property type="entry name" value="Peptidase_S26"/>
    <property type="match status" value="1"/>
</dbReference>
<dbReference type="Proteomes" id="UP001183607">
    <property type="component" value="Unassembled WGS sequence"/>
</dbReference>
<organism evidence="11 12">
    <name type="scientific">Streptomyces evansiae</name>
    <dbReference type="NCBI Taxonomy" id="3075535"/>
    <lineage>
        <taxon>Bacteria</taxon>
        <taxon>Bacillati</taxon>
        <taxon>Actinomycetota</taxon>
        <taxon>Actinomycetes</taxon>
        <taxon>Kitasatosporales</taxon>
        <taxon>Streptomycetaceae</taxon>
        <taxon>Streptomyces</taxon>
    </lineage>
</organism>
<comment type="similarity">
    <text evidence="3 8">Belongs to the peptidase S26 family.</text>
</comment>
<sequence>MDTETQDTERDRSAVPNPSAQATDRAVEGPRSRLSWLPGGVWTVAGLALVVVLLLVSRFVAQPFGIPSASMEPALHVGDRVMVDKLAYRFGGEPRRGDVVVFDGTGYFGDGDYTKRVVGVGGDRVRCCAKDGRLTINGKPVTEPFLHAGDTPSDVAFDIVVPAGRLFVLGDHRADSADSRDHLGSPGGGMIPLSAVRGRADLVVWPPSRWNGLQQRDAYAPVPAPSAAAHG</sequence>
<accession>A0ABD5E589</accession>
<dbReference type="Gene3D" id="2.10.109.10">
    <property type="entry name" value="Umud Fragment, subunit A"/>
    <property type="match status" value="1"/>
</dbReference>
<evidence type="ECO:0000256" key="4">
    <source>
        <dbReference type="ARBA" id="ARBA00013208"/>
    </source>
</evidence>
<dbReference type="PANTHER" id="PTHR43390:SF1">
    <property type="entry name" value="CHLOROPLAST PROCESSING PEPTIDASE"/>
    <property type="match status" value="1"/>
</dbReference>
<evidence type="ECO:0000256" key="9">
    <source>
        <dbReference type="SAM" id="MobiDB-lite"/>
    </source>
</evidence>
<dbReference type="PRINTS" id="PR00727">
    <property type="entry name" value="LEADERPTASE"/>
</dbReference>
<feature type="region of interest" description="Disordered" evidence="9">
    <location>
        <begin position="1"/>
        <end position="29"/>
    </location>
</feature>
<comment type="caution">
    <text evidence="11">The sequence shown here is derived from an EMBL/GenBank/DDBJ whole genome shotgun (WGS) entry which is preliminary data.</text>
</comment>
<dbReference type="SUPFAM" id="SSF51306">
    <property type="entry name" value="LexA/Signal peptidase"/>
    <property type="match status" value="1"/>
</dbReference>
<keyword evidence="5 8" id="KW-0645">Protease</keyword>
<dbReference type="GO" id="GO:0009003">
    <property type="term" value="F:signal peptidase activity"/>
    <property type="evidence" value="ECO:0007669"/>
    <property type="project" value="UniProtKB-EC"/>
</dbReference>
<dbReference type="RefSeq" id="WP_093852687.1">
    <property type="nucleotide sequence ID" value="NZ_JAVRER010000016.1"/>
</dbReference>
<dbReference type="NCBIfam" id="TIGR02227">
    <property type="entry name" value="sigpep_I_bact"/>
    <property type="match status" value="1"/>
</dbReference>
<evidence type="ECO:0000259" key="10">
    <source>
        <dbReference type="Pfam" id="PF10502"/>
    </source>
</evidence>
<keyword evidence="6 8" id="KW-0378">Hydrolase</keyword>
<dbReference type="GO" id="GO:0005886">
    <property type="term" value="C:plasma membrane"/>
    <property type="evidence" value="ECO:0007669"/>
    <property type="project" value="UniProtKB-SubCell"/>
</dbReference>
<dbReference type="PROSITE" id="PS00501">
    <property type="entry name" value="SPASE_I_1"/>
    <property type="match status" value="1"/>
</dbReference>
<gene>
    <name evidence="11" type="primary">lepB</name>
    <name evidence="11" type="ORF">RM574_12940</name>
</gene>
<proteinExistence type="inferred from homology"/>
<evidence type="ECO:0000256" key="2">
    <source>
        <dbReference type="ARBA" id="ARBA00004401"/>
    </source>
</evidence>
<dbReference type="EMBL" id="JAVRER010000016">
    <property type="protein sequence ID" value="MDT0416397.1"/>
    <property type="molecule type" value="Genomic_DNA"/>
</dbReference>
<feature type="domain" description="Peptidase S26" evidence="10">
    <location>
        <begin position="42"/>
        <end position="205"/>
    </location>
</feature>
<evidence type="ECO:0000256" key="3">
    <source>
        <dbReference type="ARBA" id="ARBA00009370"/>
    </source>
</evidence>
<dbReference type="AlphaFoldDB" id="A0ABD5E589"/>
<comment type="catalytic activity">
    <reaction evidence="1 8">
        <text>Cleavage of hydrophobic, N-terminal signal or leader sequences from secreted and periplasmic proteins.</text>
        <dbReference type="EC" id="3.4.21.89"/>
    </reaction>
</comment>
<keyword evidence="8" id="KW-0812">Transmembrane</keyword>
<evidence type="ECO:0000256" key="6">
    <source>
        <dbReference type="ARBA" id="ARBA00022801"/>
    </source>
</evidence>
<dbReference type="InterPro" id="IPR000223">
    <property type="entry name" value="Pept_S26A_signal_pept_1"/>
</dbReference>
<feature type="active site" evidence="7">
    <location>
        <position position="115"/>
    </location>
</feature>
<protein>
    <recommendedName>
        <fullName evidence="4 8">Signal peptidase I</fullName>
        <ecNumber evidence="4 8">3.4.21.89</ecNumber>
    </recommendedName>
</protein>
<evidence type="ECO:0000256" key="1">
    <source>
        <dbReference type="ARBA" id="ARBA00000677"/>
    </source>
</evidence>
<reference evidence="12" key="1">
    <citation type="submission" date="2023-07" db="EMBL/GenBank/DDBJ databases">
        <title>30 novel species of actinomycetes from the DSMZ collection.</title>
        <authorList>
            <person name="Nouioui I."/>
        </authorList>
    </citation>
    <scope>NUCLEOTIDE SEQUENCE [LARGE SCALE GENOMIC DNA]</scope>
    <source>
        <strain evidence="12">DSM 41982</strain>
    </source>
</reference>
<evidence type="ECO:0000256" key="7">
    <source>
        <dbReference type="PIRSR" id="PIRSR600223-1"/>
    </source>
</evidence>
<keyword evidence="8" id="KW-1133">Transmembrane helix</keyword>
<dbReference type="EC" id="3.4.21.89" evidence="4 8"/>
<dbReference type="InterPro" id="IPR036286">
    <property type="entry name" value="LexA/Signal_pep-like_sf"/>
</dbReference>
<comment type="subcellular location">
    <subcellularLocation>
        <location evidence="2">Cell membrane</location>
        <topology evidence="2">Single-pass type II membrane protein</topology>
    </subcellularLocation>
    <subcellularLocation>
        <location evidence="8">Membrane</location>
        <topology evidence="8">Single-pass type II membrane protein</topology>
    </subcellularLocation>
</comment>